<dbReference type="EMBL" id="QMBQ01000009">
    <property type="protein sequence ID" value="RAZ73001.1"/>
    <property type="molecule type" value="Genomic_DNA"/>
</dbReference>
<protein>
    <submittedName>
        <fullName evidence="1">Uncharacterized protein</fullName>
    </submittedName>
</protein>
<sequence length="71" mass="8156">MDRCRVIYFQATRVSSVLNLEQFKLEVARVLGPSPALASLDSWEGIFGQESQPYERRPEPRWAHVPIALRS</sequence>
<proteinExistence type="predicted"/>
<gene>
    <name evidence="1" type="ORF">DPM35_26845</name>
</gene>
<name>A0A330GNJ5_9HYPH</name>
<evidence type="ECO:0000313" key="2">
    <source>
        <dbReference type="Proteomes" id="UP000251956"/>
    </source>
</evidence>
<keyword evidence="2" id="KW-1185">Reference proteome</keyword>
<reference evidence="1 2" key="2">
    <citation type="submission" date="2018-07" db="EMBL/GenBank/DDBJ databases">
        <title>Diversity of Mesorhizobium strains in Brazil.</title>
        <authorList>
            <person name="Helene L.C.F."/>
            <person name="Dall'Agnol R."/>
            <person name="Delamuta J.R.M."/>
            <person name="Hungria M."/>
        </authorList>
    </citation>
    <scope>NUCLEOTIDE SEQUENCE [LARGE SCALE GENOMIC DNA]</scope>
    <source>
        <strain evidence="1 2">CNPSo 3140</strain>
    </source>
</reference>
<comment type="caution">
    <text evidence="1">The sequence shown here is derived from an EMBL/GenBank/DDBJ whole genome shotgun (WGS) entry which is preliminary data.</text>
</comment>
<dbReference type="OrthoDB" id="9801758at2"/>
<evidence type="ECO:0000313" key="1">
    <source>
        <dbReference type="EMBL" id="RAZ73001.1"/>
    </source>
</evidence>
<dbReference type="Proteomes" id="UP000251956">
    <property type="component" value="Unassembled WGS sequence"/>
</dbReference>
<accession>A0A330GNJ5</accession>
<reference evidence="2" key="1">
    <citation type="submission" date="2018-06" db="EMBL/GenBank/DDBJ databases">
        <authorList>
            <person name="Helene L.C."/>
            <person name="Dall'Agnol R."/>
            <person name="Delamuta J.R."/>
            <person name="Hungria M."/>
        </authorList>
    </citation>
    <scope>NUCLEOTIDE SEQUENCE [LARGE SCALE GENOMIC DNA]</scope>
    <source>
        <strain evidence="2">CNPSo 3140</strain>
    </source>
</reference>
<dbReference type="AlphaFoldDB" id="A0A330GNJ5"/>
<organism evidence="1 2">
    <name type="scientific">Mesorhizobium atlanticum</name>
    <dbReference type="NCBI Taxonomy" id="2233532"/>
    <lineage>
        <taxon>Bacteria</taxon>
        <taxon>Pseudomonadati</taxon>
        <taxon>Pseudomonadota</taxon>
        <taxon>Alphaproteobacteria</taxon>
        <taxon>Hyphomicrobiales</taxon>
        <taxon>Phyllobacteriaceae</taxon>
        <taxon>Mesorhizobium</taxon>
    </lineage>
</organism>